<evidence type="ECO:0000259" key="1">
    <source>
        <dbReference type="PROSITE" id="PS51832"/>
    </source>
</evidence>
<dbReference type="GO" id="GO:0008081">
    <property type="term" value="F:phosphoric diester hydrolase activity"/>
    <property type="evidence" value="ECO:0007669"/>
    <property type="project" value="UniProtKB-ARBA"/>
</dbReference>
<evidence type="ECO:0000313" key="2">
    <source>
        <dbReference type="EMBL" id="EAW32940.1"/>
    </source>
</evidence>
<comment type="caution">
    <text evidence="2">The sequence shown here is derived from an EMBL/GenBank/DDBJ whole genome shotgun (WGS) entry which is preliminary data.</text>
</comment>
<dbReference type="PANTHER" id="PTHR43155">
    <property type="entry name" value="CYCLIC DI-GMP PHOSPHODIESTERASE PA4108-RELATED"/>
    <property type="match status" value="1"/>
</dbReference>
<dbReference type="InterPro" id="IPR003607">
    <property type="entry name" value="HD/PDEase_dom"/>
</dbReference>
<dbReference type="EMBL" id="AAVT01000001">
    <property type="protein sequence ID" value="EAW32940.1"/>
    <property type="molecule type" value="Genomic_DNA"/>
</dbReference>
<evidence type="ECO:0000313" key="3">
    <source>
        <dbReference type="Proteomes" id="UP000004931"/>
    </source>
</evidence>
<name>A0Y9Y6_9GAMM</name>
<dbReference type="STRING" id="247633.GP2143_16831"/>
<dbReference type="AlphaFoldDB" id="A0Y9Y6"/>
<gene>
    <name evidence="2" type="ORF">GP2143_16831</name>
</gene>
<protein>
    <submittedName>
        <fullName evidence="2">HD-GYP domain</fullName>
    </submittedName>
</protein>
<dbReference type="Pfam" id="PF13487">
    <property type="entry name" value="HD_5"/>
    <property type="match status" value="1"/>
</dbReference>
<accession>A0Y9Y6</accession>
<dbReference type="InterPro" id="IPR021812">
    <property type="entry name" value="DUF3391"/>
</dbReference>
<sequence length="384" mass="42481">MRVIELDRPWLESPFTVHGFLITHIEQIEKLKRSCDYVYVAASKKQSTDTAGSNLKRQSYTDTKSFQQAIPQAKSAHRQAKSVVKGFFKNIRLGQNFETSVAKKAVKQCVDSVIANQDAMLWLGLLKDVDEYTARHSLNVGLLSIILGRAEGLAPHDLETLGLCGMLHDMGKSEISLDILNKEGAFSDMEFEIMKTHTTRGFNILSKKPDLIAEVANVAYSHHERLNGRGYPRALSAANISYFSRIVAIADAYDAITSKRIYSPSKTSLEGLRILIGAKGSHFDPHLVDQFVQCIGIYPAGSIAELNSGEIAIVLPSPVERRNSPNVLIVKDRQKKSCTPRTVDLSDESANNSVKPLKIKHLLSDDAFGIDVKKYHEMGTGVVN</sequence>
<dbReference type="InterPro" id="IPR037522">
    <property type="entry name" value="HD_GYP_dom"/>
</dbReference>
<dbReference type="Proteomes" id="UP000004931">
    <property type="component" value="Unassembled WGS sequence"/>
</dbReference>
<dbReference type="PROSITE" id="PS51832">
    <property type="entry name" value="HD_GYP"/>
    <property type="match status" value="1"/>
</dbReference>
<reference evidence="2 3" key="1">
    <citation type="journal article" date="2010" name="J. Bacteriol.">
        <title>Genome sequence of the oligotrophic marine Gammaproteobacterium HTCC2143, isolated from the Oregon Coast.</title>
        <authorList>
            <person name="Oh H.M."/>
            <person name="Kang I."/>
            <person name="Ferriera S."/>
            <person name="Giovannoni S.J."/>
            <person name="Cho J.C."/>
        </authorList>
    </citation>
    <scope>NUCLEOTIDE SEQUENCE [LARGE SCALE GENOMIC DNA]</scope>
    <source>
        <strain evidence="2 3">HTCC2143</strain>
    </source>
</reference>
<dbReference type="Gene3D" id="1.10.3210.10">
    <property type="entry name" value="Hypothetical protein af1432"/>
    <property type="match status" value="1"/>
</dbReference>
<proteinExistence type="predicted"/>
<feature type="domain" description="HD-GYP" evidence="1">
    <location>
        <begin position="111"/>
        <end position="307"/>
    </location>
</feature>
<dbReference type="SMART" id="SM00471">
    <property type="entry name" value="HDc"/>
    <property type="match status" value="1"/>
</dbReference>
<keyword evidence="3" id="KW-1185">Reference proteome</keyword>
<organism evidence="2 3">
    <name type="scientific">marine gamma proteobacterium HTCC2143</name>
    <dbReference type="NCBI Taxonomy" id="247633"/>
    <lineage>
        <taxon>Bacteria</taxon>
        <taxon>Pseudomonadati</taxon>
        <taxon>Pseudomonadota</taxon>
        <taxon>Gammaproteobacteria</taxon>
        <taxon>Cellvibrionales</taxon>
        <taxon>Spongiibacteraceae</taxon>
        <taxon>BD1-7 clade</taxon>
    </lineage>
</organism>
<dbReference type="PANTHER" id="PTHR43155:SF2">
    <property type="entry name" value="CYCLIC DI-GMP PHOSPHODIESTERASE PA4108"/>
    <property type="match status" value="1"/>
</dbReference>
<dbReference type="eggNOG" id="COG2206">
    <property type="taxonomic scope" value="Bacteria"/>
</dbReference>
<dbReference type="SUPFAM" id="SSF109604">
    <property type="entry name" value="HD-domain/PDEase-like"/>
    <property type="match status" value="1"/>
</dbReference>
<dbReference type="CDD" id="cd00077">
    <property type="entry name" value="HDc"/>
    <property type="match status" value="1"/>
</dbReference>
<dbReference type="Pfam" id="PF11871">
    <property type="entry name" value="DUF3391"/>
    <property type="match status" value="1"/>
</dbReference>